<evidence type="ECO:0000313" key="1">
    <source>
        <dbReference type="EMBL" id="CAG8685146.1"/>
    </source>
</evidence>
<evidence type="ECO:0000313" key="2">
    <source>
        <dbReference type="Proteomes" id="UP000789525"/>
    </source>
</evidence>
<dbReference type="Proteomes" id="UP000789525">
    <property type="component" value="Unassembled WGS sequence"/>
</dbReference>
<proteinExistence type="predicted"/>
<feature type="non-terminal residue" evidence="1">
    <location>
        <position position="1"/>
    </location>
</feature>
<keyword evidence="2" id="KW-1185">Reference proteome</keyword>
<protein>
    <submittedName>
        <fullName evidence="1">5869_t:CDS:1</fullName>
    </submittedName>
</protein>
<feature type="non-terminal residue" evidence="1">
    <location>
        <position position="51"/>
    </location>
</feature>
<gene>
    <name evidence="1" type="ORF">ACOLOM_LOCUS9518</name>
</gene>
<accession>A0ACA9P527</accession>
<comment type="caution">
    <text evidence="1">The sequence shown here is derived from an EMBL/GenBank/DDBJ whole genome shotgun (WGS) entry which is preliminary data.</text>
</comment>
<sequence length="51" mass="5789">LKRGYIYEIDATLAVVDLTNMVDHGPYTLGTHCIPMGFWRVHPNVAFDWPG</sequence>
<dbReference type="EMBL" id="CAJVPT010027812">
    <property type="protein sequence ID" value="CAG8685146.1"/>
    <property type="molecule type" value="Genomic_DNA"/>
</dbReference>
<organism evidence="1 2">
    <name type="scientific">Acaulospora colombiana</name>
    <dbReference type="NCBI Taxonomy" id="27376"/>
    <lineage>
        <taxon>Eukaryota</taxon>
        <taxon>Fungi</taxon>
        <taxon>Fungi incertae sedis</taxon>
        <taxon>Mucoromycota</taxon>
        <taxon>Glomeromycotina</taxon>
        <taxon>Glomeromycetes</taxon>
        <taxon>Diversisporales</taxon>
        <taxon>Acaulosporaceae</taxon>
        <taxon>Acaulospora</taxon>
    </lineage>
</organism>
<name>A0ACA9P527_9GLOM</name>
<reference evidence="1" key="1">
    <citation type="submission" date="2021-06" db="EMBL/GenBank/DDBJ databases">
        <authorList>
            <person name="Kallberg Y."/>
            <person name="Tangrot J."/>
            <person name="Rosling A."/>
        </authorList>
    </citation>
    <scope>NUCLEOTIDE SEQUENCE</scope>
    <source>
        <strain evidence="1">CL356</strain>
    </source>
</reference>